<dbReference type="Pfam" id="PF00085">
    <property type="entry name" value="Thioredoxin"/>
    <property type="match status" value="1"/>
</dbReference>
<gene>
    <name evidence="3" type="primary">trxA_2</name>
    <name evidence="3" type="ORF">TRN7648_01868</name>
</gene>
<dbReference type="SUPFAM" id="SSF52833">
    <property type="entry name" value="Thioredoxin-like"/>
    <property type="match status" value="1"/>
</dbReference>
<keyword evidence="4" id="KW-1185">Reference proteome</keyword>
<feature type="signal peptide" evidence="1">
    <location>
        <begin position="1"/>
        <end position="22"/>
    </location>
</feature>
<dbReference type="OrthoDB" id="7950124at2"/>
<evidence type="ECO:0000313" key="3">
    <source>
        <dbReference type="EMBL" id="CUH78234.1"/>
    </source>
</evidence>
<accession>A0A0P1G9T9</accession>
<dbReference type="CDD" id="cd02947">
    <property type="entry name" value="TRX_family"/>
    <property type="match status" value="1"/>
</dbReference>
<reference evidence="3 4" key="1">
    <citation type="submission" date="2015-09" db="EMBL/GenBank/DDBJ databases">
        <authorList>
            <consortium name="Swine Surveillance"/>
        </authorList>
    </citation>
    <scope>NUCLEOTIDE SEQUENCE [LARGE SCALE GENOMIC DNA]</scope>
    <source>
        <strain evidence="3 4">CECT 7648</strain>
    </source>
</reference>
<dbReference type="Proteomes" id="UP000054935">
    <property type="component" value="Unassembled WGS sequence"/>
</dbReference>
<dbReference type="InterPro" id="IPR013766">
    <property type="entry name" value="Thioredoxin_domain"/>
</dbReference>
<dbReference type="EMBL" id="CYSE01000003">
    <property type="protein sequence ID" value="CUH78234.1"/>
    <property type="molecule type" value="Genomic_DNA"/>
</dbReference>
<keyword evidence="1" id="KW-0732">Signal</keyword>
<feature type="domain" description="Thioredoxin" evidence="2">
    <location>
        <begin position="9"/>
        <end position="136"/>
    </location>
</feature>
<sequence length="136" mass="14714">MNRRTFLTLTAGAAALPLTAHAAPLDYTPGLVEERLAAGDTVFLDFKASWCSTCAAQERVLDKLKAANPAYEANITFINIDWDTYSKADLTKSLKIPRRSTLVVLKGEEELGRIIAQTAESTIQELLDTALSAATA</sequence>
<feature type="chain" id="PRO_5006063213" evidence="1">
    <location>
        <begin position="23"/>
        <end position="136"/>
    </location>
</feature>
<organism evidence="3 4">
    <name type="scientific">Tropicibacter naphthalenivorans</name>
    <dbReference type="NCBI Taxonomy" id="441103"/>
    <lineage>
        <taxon>Bacteria</taxon>
        <taxon>Pseudomonadati</taxon>
        <taxon>Pseudomonadota</taxon>
        <taxon>Alphaproteobacteria</taxon>
        <taxon>Rhodobacterales</taxon>
        <taxon>Roseobacteraceae</taxon>
        <taxon>Tropicibacter</taxon>
    </lineage>
</organism>
<dbReference type="PROSITE" id="PS51352">
    <property type="entry name" value="THIOREDOXIN_2"/>
    <property type="match status" value="1"/>
</dbReference>
<dbReference type="RefSeq" id="WP_058247380.1">
    <property type="nucleotide sequence ID" value="NZ_CYSE01000003.1"/>
</dbReference>
<protein>
    <submittedName>
        <fullName evidence="3">Thioredoxin</fullName>
    </submittedName>
</protein>
<name>A0A0P1G9T9_9RHOB</name>
<evidence type="ECO:0000259" key="2">
    <source>
        <dbReference type="PROSITE" id="PS51352"/>
    </source>
</evidence>
<dbReference type="InterPro" id="IPR036249">
    <property type="entry name" value="Thioredoxin-like_sf"/>
</dbReference>
<evidence type="ECO:0000256" key="1">
    <source>
        <dbReference type="SAM" id="SignalP"/>
    </source>
</evidence>
<dbReference type="STRING" id="441103.TRN7648_01868"/>
<proteinExistence type="predicted"/>
<dbReference type="Gene3D" id="3.40.30.10">
    <property type="entry name" value="Glutaredoxin"/>
    <property type="match status" value="1"/>
</dbReference>
<evidence type="ECO:0000313" key="4">
    <source>
        <dbReference type="Proteomes" id="UP000054935"/>
    </source>
</evidence>
<dbReference type="AlphaFoldDB" id="A0A0P1G9T9"/>